<organism evidence="5">
    <name type="scientific">Schistosoma curassoni</name>
    <dbReference type="NCBI Taxonomy" id="6186"/>
    <lineage>
        <taxon>Eukaryota</taxon>
        <taxon>Metazoa</taxon>
        <taxon>Spiralia</taxon>
        <taxon>Lophotrochozoa</taxon>
        <taxon>Platyhelminthes</taxon>
        <taxon>Trematoda</taxon>
        <taxon>Digenea</taxon>
        <taxon>Strigeidida</taxon>
        <taxon>Schistosomatoidea</taxon>
        <taxon>Schistosomatidae</taxon>
        <taxon>Schistosoma</taxon>
    </lineage>
</organism>
<feature type="domain" description="CCHC-type" evidence="2">
    <location>
        <begin position="62"/>
        <end position="76"/>
    </location>
</feature>
<evidence type="ECO:0000313" key="5">
    <source>
        <dbReference type="WBParaSite" id="SCUD_0000116601-mRNA-1"/>
    </source>
</evidence>
<dbReference type="Proteomes" id="UP000279833">
    <property type="component" value="Unassembled WGS sequence"/>
</dbReference>
<dbReference type="WBParaSite" id="SCUD_0000116601-mRNA-1">
    <property type="protein sequence ID" value="SCUD_0000116601-mRNA-1"/>
    <property type="gene ID" value="SCUD_0000116601"/>
</dbReference>
<reference evidence="3 4" key="2">
    <citation type="submission" date="2018-11" db="EMBL/GenBank/DDBJ databases">
        <authorList>
            <consortium name="Pathogen Informatics"/>
        </authorList>
    </citation>
    <scope>NUCLEOTIDE SEQUENCE [LARGE SCALE GENOMIC DNA]</scope>
    <source>
        <strain evidence="3">Dakar</strain>
        <strain evidence="4">Dakar, Senegal</strain>
    </source>
</reference>
<name>A0A183JEQ3_9TREM</name>
<keyword evidence="1" id="KW-0863">Zinc-finger</keyword>
<evidence type="ECO:0000313" key="4">
    <source>
        <dbReference type="Proteomes" id="UP000279833"/>
    </source>
</evidence>
<dbReference type="PROSITE" id="PS50158">
    <property type="entry name" value="ZF_CCHC"/>
    <property type="match status" value="1"/>
</dbReference>
<dbReference type="GO" id="GO:0003676">
    <property type="term" value="F:nucleic acid binding"/>
    <property type="evidence" value="ECO:0007669"/>
    <property type="project" value="InterPro"/>
</dbReference>
<reference evidence="5" key="1">
    <citation type="submission" date="2016-06" db="UniProtKB">
        <authorList>
            <consortium name="WormBaseParasite"/>
        </authorList>
    </citation>
    <scope>IDENTIFICATION</scope>
</reference>
<accession>A0A183JEQ3</accession>
<dbReference type="InterPro" id="IPR001878">
    <property type="entry name" value="Znf_CCHC"/>
</dbReference>
<gene>
    <name evidence="3" type="ORF">SCUD_LOCUS1167</name>
</gene>
<keyword evidence="1" id="KW-0479">Metal-binding</keyword>
<keyword evidence="1" id="KW-0862">Zinc</keyword>
<protein>
    <submittedName>
        <fullName evidence="5">CCHC-type domain-containing protein</fullName>
    </submittedName>
</protein>
<evidence type="ECO:0000259" key="2">
    <source>
        <dbReference type="PROSITE" id="PS50158"/>
    </source>
</evidence>
<dbReference type="GO" id="GO:0008270">
    <property type="term" value="F:zinc ion binding"/>
    <property type="evidence" value="ECO:0007669"/>
    <property type="project" value="UniProtKB-KW"/>
</dbReference>
<keyword evidence="4" id="KW-1185">Reference proteome</keyword>
<evidence type="ECO:0000313" key="3">
    <source>
        <dbReference type="EMBL" id="VDO65984.1"/>
    </source>
</evidence>
<dbReference type="EMBL" id="UZAK01000908">
    <property type="protein sequence ID" value="VDO65984.1"/>
    <property type="molecule type" value="Genomic_DNA"/>
</dbReference>
<dbReference type="AlphaFoldDB" id="A0A183JEQ3"/>
<proteinExistence type="predicted"/>
<sequence length="256" mass="28537">MIHGDIKNSSTLRHPNSVHTKGYSDNSLWSCDALHENGHKTGQYWSCGRFHSFNSCKFRNSKCFKCGDIGHIQSVCNTTAHLAATNIKSCNSDSINFSVPNGHLSLSTISKDSVESYNSSELSETHNFCETTVSNQSTYQISHVTIPNMDFPSDSHISDEISYKSEENMLSEHNYDQKPDVAVVSVLNRYGDCSQSQEASESVPISVVNSNTECILDNTESLSNTMSDRHRMNLRRRRSIDYKHLYSNLSCGGCGV</sequence>
<evidence type="ECO:0000256" key="1">
    <source>
        <dbReference type="PROSITE-ProRule" id="PRU00047"/>
    </source>
</evidence>